<proteinExistence type="predicted"/>
<comment type="caution">
    <text evidence="2">The sequence shown here is derived from an EMBL/GenBank/DDBJ whole genome shotgun (WGS) entry which is preliminary data.</text>
</comment>
<dbReference type="Proteomes" id="UP000257109">
    <property type="component" value="Unassembled WGS sequence"/>
</dbReference>
<evidence type="ECO:0000256" key="1">
    <source>
        <dbReference type="SAM" id="MobiDB-lite"/>
    </source>
</evidence>
<reference evidence="2" key="1">
    <citation type="submission" date="2018-05" db="EMBL/GenBank/DDBJ databases">
        <title>Draft genome of Mucuna pruriens seed.</title>
        <authorList>
            <person name="Nnadi N.E."/>
            <person name="Vos R."/>
            <person name="Hasami M.H."/>
            <person name="Devisetty U.K."/>
            <person name="Aguiy J.C."/>
        </authorList>
    </citation>
    <scope>NUCLEOTIDE SEQUENCE [LARGE SCALE GENOMIC DNA]</scope>
    <source>
        <strain evidence="2">JCA_2017</strain>
    </source>
</reference>
<gene>
    <name evidence="2" type="ORF">CR513_01974</name>
</gene>
<feature type="non-terminal residue" evidence="2">
    <location>
        <position position="1"/>
    </location>
</feature>
<accession>A0A371IDM2</accession>
<evidence type="ECO:0000313" key="3">
    <source>
        <dbReference type="Proteomes" id="UP000257109"/>
    </source>
</evidence>
<organism evidence="2 3">
    <name type="scientific">Mucuna pruriens</name>
    <name type="common">Velvet bean</name>
    <name type="synonym">Dolichos pruriens</name>
    <dbReference type="NCBI Taxonomy" id="157652"/>
    <lineage>
        <taxon>Eukaryota</taxon>
        <taxon>Viridiplantae</taxon>
        <taxon>Streptophyta</taxon>
        <taxon>Embryophyta</taxon>
        <taxon>Tracheophyta</taxon>
        <taxon>Spermatophyta</taxon>
        <taxon>Magnoliopsida</taxon>
        <taxon>eudicotyledons</taxon>
        <taxon>Gunneridae</taxon>
        <taxon>Pentapetalae</taxon>
        <taxon>rosids</taxon>
        <taxon>fabids</taxon>
        <taxon>Fabales</taxon>
        <taxon>Fabaceae</taxon>
        <taxon>Papilionoideae</taxon>
        <taxon>50 kb inversion clade</taxon>
        <taxon>NPAAA clade</taxon>
        <taxon>indigoferoid/millettioid clade</taxon>
        <taxon>Phaseoleae</taxon>
        <taxon>Mucuna</taxon>
    </lineage>
</organism>
<name>A0A371IDM2_MUCPR</name>
<feature type="region of interest" description="Disordered" evidence="1">
    <location>
        <begin position="121"/>
        <end position="143"/>
    </location>
</feature>
<dbReference type="OrthoDB" id="1937476at2759"/>
<keyword evidence="3" id="KW-1185">Reference proteome</keyword>
<protein>
    <submittedName>
        <fullName evidence="2">Uncharacterized protein</fullName>
    </submittedName>
</protein>
<dbReference type="EMBL" id="QJKJ01000337">
    <property type="protein sequence ID" value="RDY13151.1"/>
    <property type="molecule type" value="Genomic_DNA"/>
</dbReference>
<sequence>MRYEPPKQDKPMVISVVTAEYKVERVLIAQGSSANILFWSTCKRLGLQLADLEACVGKLYGFASEVGDHVRRKHTRAHHPSVVHGRRCRCVLQHNHGKTDPEQVGSCSLHPPFMHEVSCGVGGRKSMGRPSGRQTMCEDERERPLRAEDLKEVSIGPKLVHKTEIGMALA</sequence>
<dbReference type="AlphaFoldDB" id="A0A371IDM2"/>
<evidence type="ECO:0000313" key="2">
    <source>
        <dbReference type="EMBL" id="RDY13151.1"/>
    </source>
</evidence>